<reference evidence="2 3" key="1">
    <citation type="journal article" date="2004" name="Environ. Microbiol.">
        <title>Phylogeny-function analysis of (meta)genomic libraries: screening for expression of ribosomal RNA genes by large-insert library fluorescent in situ hybridization (LIL-FISH).</title>
        <authorList>
            <person name="Leveau J.H."/>
            <person name="Gerards S."/>
            <person name="de Boer W."/>
            <person name="van Veen J.A."/>
        </authorList>
    </citation>
    <scope>NUCLEOTIDE SEQUENCE [LARGE SCALE GENOMIC DNA]</scope>
    <source>
        <strain evidence="2 3">Ter331</strain>
    </source>
</reference>
<dbReference type="KEGG" id="cfu:CFU_0286"/>
<sequence>MEAKNPCFINRSTYRNMKEKRQMKKFLVSLCLLTQAMYAMADGQTDCDAAAGSYLTGTVNAKPTFADGKALKGVKLSHTHISVKADKDGRTYDVAMDNVYAKDYQKNSTSIPKSLAAFKLGDKVEMCGQLYTSGYGIHWVHDNCNVTPDQAHPNGFIKNVLADGSEGGNLEASEAYCYLWN</sequence>
<evidence type="ECO:0000313" key="3">
    <source>
        <dbReference type="Proteomes" id="UP000008392"/>
    </source>
</evidence>
<reference evidence="2 3" key="5">
    <citation type="journal article" date="2011" name="ISME J.">
        <title>Dual transcriptional profiling of a bacterial/fungal confrontation: Collimonas fungivorans versus Aspergillus niger.</title>
        <authorList>
            <person name="Mela F."/>
            <person name="Fritsche K."/>
            <person name="de Boer W."/>
            <person name="van Veen J.A."/>
            <person name="de Graaff L.H."/>
            <person name="van den Berg M."/>
            <person name="Leveau J.H."/>
        </authorList>
    </citation>
    <scope>NUCLEOTIDE SEQUENCE [LARGE SCALE GENOMIC DNA]</scope>
    <source>
        <strain evidence="2 3">Ter331</strain>
    </source>
</reference>
<reference evidence="2 3" key="4">
    <citation type="journal article" date="2010" name="Environ. Microbiol.">
        <title>The bacterial genus Collimonas: mycophagy, weathering and other adaptive solutions to life in oligotrophic soil environments.</title>
        <authorList>
            <person name="Leveau J.H."/>
            <person name="Uroz S."/>
            <person name="de Boer W."/>
        </authorList>
    </citation>
    <scope>NUCLEOTIDE SEQUENCE [LARGE SCALE GENOMIC DNA]</scope>
    <source>
        <strain evidence="2 3">Ter331</strain>
    </source>
</reference>
<dbReference type="eggNOG" id="ENOG5031XYT">
    <property type="taxonomic scope" value="Bacteria"/>
</dbReference>
<gene>
    <name evidence="2" type="ordered locus">CFU_0286</name>
</gene>
<keyword evidence="1" id="KW-0732">Signal</keyword>
<reference evidence="2 3" key="2">
    <citation type="journal article" date="2006" name="J. Microbiol. Methods">
        <title>Genomic flank-sequencing of plasposon insertion sites for rapid identification of functional genes.</title>
        <authorList>
            <person name="Leveau J.H."/>
            <person name="Gerards S."/>
            <person name="Fritsche K."/>
            <person name="Zondag G."/>
            <person name="van Veen J.A."/>
        </authorList>
    </citation>
    <scope>NUCLEOTIDE SEQUENCE [LARGE SCALE GENOMIC DNA]</scope>
    <source>
        <strain evidence="2 3">Ter331</strain>
    </source>
</reference>
<dbReference type="STRING" id="1005048.CFU_0286"/>
<reference evidence="3" key="6">
    <citation type="submission" date="2011-05" db="EMBL/GenBank/DDBJ databases">
        <title>Complete sequence of Collimonas fungivorans Ter331.</title>
        <authorList>
            <person name="Leveau J.H."/>
        </authorList>
    </citation>
    <scope>NUCLEOTIDE SEQUENCE [LARGE SCALE GENOMIC DNA]</scope>
    <source>
        <strain evidence="3">Ter331</strain>
    </source>
</reference>
<feature type="chain" id="PRO_5003396640" evidence="1">
    <location>
        <begin position="42"/>
        <end position="181"/>
    </location>
</feature>
<keyword evidence="3" id="KW-1185">Reference proteome</keyword>
<dbReference type="HOGENOM" id="CLU_117082_0_0_4"/>
<evidence type="ECO:0000313" key="2">
    <source>
        <dbReference type="EMBL" id="AEK60124.1"/>
    </source>
</evidence>
<protein>
    <submittedName>
        <fullName evidence="2">Hypothetical signal peptide protein</fullName>
    </submittedName>
</protein>
<organism evidence="2 3">
    <name type="scientific">Collimonas fungivorans (strain Ter331)</name>
    <dbReference type="NCBI Taxonomy" id="1005048"/>
    <lineage>
        <taxon>Bacteria</taxon>
        <taxon>Pseudomonadati</taxon>
        <taxon>Pseudomonadota</taxon>
        <taxon>Betaproteobacteria</taxon>
        <taxon>Burkholderiales</taxon>
        <taxon>Oxalobacteraceae</taxon>
        <taxon>Collimonas</taxon>
    </lineage>
</organism>
<name>G0A851_COLFT</name>
<dbReference type="EMBL" id="CP002745">
    <property type="protein sequence ID" value="AEK60124.1"/>
    <property type="molecule type" value="Genomic_DNA"/>
</dbReference>
<proteinExistence type="predicted"/>
<reference evidence="2 3" key="3">
    <citation type="journal article" date="2008" name="FEMS Microbiol. Ecol.">
        <title>Identification and characterization of genes underlying chitinolysis in Collimonas fungivorans Ter331.</title>
        <authorList>
            <person name="Fritsche K."/>
            <person name="de Boer W."/>
            <person name="Gerards S."/>
            <person name="van den Berg M."/>
            <person name="van Veen J.A."/>
            <person name="Leveau J.H."/>
        </authorList>
    </citation>
    <scope>NUCLEOTIDE SEQUENCE [LARGE SCALE GENOMIC DNA]</scope>
    <source>
        <strain evidence="2 3">Ter331</strain>
    </source>
</reference>
<accession>G0A851</accession>
<evidence type="ECO:0000256" key="1">
    <source>
        <dbReference type="SAM" id="SignalP"/>
    </source>
</evidence>
<feature type="signal peptide" evidence="1">
    <location>
        <begin position="1"/>
        <end position="41"/>
    </location>
</feature>
<dbReference type="Proteomes" id="UP000008392">
    <property type="component" value="Chromosome"/>
</dbReference>
<dbReference type="AlphaFoldDB" id="G0A851"/>